<organism evidence="2 3">
    <name type="scientific">Hyaloscypha hepaticicola</name>
    <dbReference type="NCBI Taxonomy" id="2082293"/>
    <lineage>
        <taxon>Eukaryota</taxon>
        <taxon>Fungi</taxon>
        <taxon>Dikarya</taxon>
        <taxon>Ascomycota</taxon>
        <taxon>Pezizomycotina</taxon>
        <taxon>Leotiomycetes</taxon>
        <taxon>Helotiales</taxon>
        <taxon>Hyaloscyphaceae</taxon>
        <taxon>Hyaloscypha</taxon>
    </lineage>
</organism>
<dbReference type="AlphaFoldDB" id="A0A2J6QB53"/>
<keyword evidence="3" id="KW-1185">Reference proteome</keyword>
<dbReference type="InterPro" id="IPR010730">
    <property type="entry name" value="HET"/>
</dbReference>
<dbReference type="OrthoDB" id="3526006at2759"/>
<dbReference type="InterPro" id="IPR052895">
    <property type="entry name" value="HetReg/Transcr_Mod"/>
</dbReference>
<evidence type="ECO:0000259" key="1">
    <source>
        <dbReference type="Pfam" id="PF06985"/>
    </source>
</evidence>
<dbReference type="Proteomes" id="UP000235672">
    <property type="component" value="Unassembled WGS sequence"/>
</dbReference>
<dbReference type="STRING" id="1745343.A0A2J6QB53"/>
<sequence length="529" mass="60426">MRQIYSRAEKVLAWVGSHSNPIQAALASATIDIFSEATYRMMPESARHSLKEFFNEEYWRRVWVIQEITVASTVVMLYGDLELPWTRLAYILKVILRITSQEQDESQIGVIGNEIGAGHFLKFREHWLDSNKPITLLQAMLWTLHTKATDPRDKIFALLGLCHDGFRLVPIPNYKQSLGSIISEMSKLSFSRNRSLDLMCLKGTGTKLKDSTGLPSWTPNWPNLWSGKTTLHEKEILCSLITCNFDPVLEKSTSSVLRVEAICVGSIVRISSEFETENSHSKSTQLQKTPNTWIYYTEKLREEIPELGKATQPQVLQKTAIWRTLTMKFSAPPINLDDVDECFNQLWTPQGRGSIYNTRVIDWIDNNAWFKIGPWTLREWSQLLERDLPEQSLRSTLNIWSNVKQLDIEHLSKRRIQAWDTTNRALEQILESGMRLAEISRFNNINARFKGGPALVNPHTKVDDRIYFVKGCKTPLTLRPAHDDNGARYEVMGGVWLLSEKLGLSSHQDWSEGTGGVPEGVLVNVLELL</sequence>
<evidence type="ECO:0000313" key="2">
    <source>
        <dbReference type="EMBL" id="PMD23502.1"/>
    </source>
</evidence>
<evidence type="ECO:0000313" key="3">
    <source>
        <dbReference type="Proteomes" id="UP000235672"/>
    </source>
</evidence>
<dbReference type="Pfam" id="PF06985">
    <property type="entry name" value="HET"/>
    <property type="match status" value="1"/>
</dbReference>
<feature type="domain" description="Heterokaryon incompatibility" evidence="1">
    <location>
        <begin position="1"/>
        <end position="67"/>
    </location>
</feature>
<proteinExistence type="predicted"/>
<dbReference type="PANTHER" id="PTHR24148">
    <property type="entry name" value="ANKYRIN REPEAT DOMAIN-CONTAINING PROTEIN 39 HOMOLOG-RELATED"/>
    <property type="match status" value="1"/>
</dbReference>
<gene>
    <name evidence="2" type="ORF">NA56DRAFT_657524</name>
</gene>
<name>A0A2J6QB53_9HELO</name>
<protein>
    <recommendedName>
        <fullName evidence="1">Heterokaryon incompatibility domain-containing protein</fullName>
    </recommendedName>
</protein>
<reference evidence="2 3" key="1">
    <citation type="submission" date="2016-05" db="EMBL/GenBank/DDBJ databases">
        <title>A degradative enzymes factory behind the ericoid mycorrhizal symbiosis.</title>
        <authorList>
            <consortium name="DOE Joint Genome Institute"/>
            <person name="Martino E."/>
            <person name="Morin E."/>
            <person name="Grelet G."/>
            <person name="Kuo A."/>
            <person name="Kohler A."/>
            <person name="Daghino S."/>
            <person name="Barry K."/>
            <person name="Choi C."/>
            <person name="Cichocki N."/>
            <person name="Clum A."/>
            <person name="Copeland A."/>
            <person name="Hainaut M."/>
            <person name="Haridas S."/>
            <person name="Labutti K."/>
            <person name="Lindquist E."/>
            <person name="Lipzen A."/>
            <person name="Khouja H.-R."/>
            <person name="Murat C."/>
            <person name="Ohm R."/>
            <person name="Olson A."/>
            <person name="Spatafora J."/>
            <person name="Veneault-Fourrey C."/>
            <person name="Henrissat B."/>
            <person name="Grigoriev I."/>
            <person name="Martin F."/>
            <person name="Perotto S."/>
        </authorList>
    </citation>
    <scope>NUCLEOTIDE SEQUENCE [LARGE SCALE GENOMIC DNA]</scope>
    <source>
        <strain evidence="2 3">UAMH 7357</strain>
    </source>
</reference>
<dbReference type="PANTHER" id="PTHR24148:SF64">
    <property type="entry name" value="HETEROKARYON INCOMPATIBILITY DOMAIN-CONTAINING PROTEIN"/>
    <property type="match status" value="1"/>
</dbReference>
<accession>A0A2J6QB53</accession>
<dbReference type="EMBL" id="KZ613475">
    <property type="protein sequence ID" value="PMD23502.1"/>
    <property type="molecule type" value="Genomic_DNA"/>
</dbReference>